<dbReference type="PANTHER" id="PTHR46469">
    <property type="entry name" value="TRANSCRIPTION INITIATION FACTOR TFIID SUBUNIT 8"/>
    <property type="match status" value="1"/>
</dbReference>
<dbReference type="AlphaFoldDB" id="A0A813W807"/>
<dbReference type="InterPro" id="IPR019473">
    <property type="entry name" value="TFIID_su8_C"/>
</dbReference>
<feature type="domain" description="Bromodomain associated" evidence="7">
    <location>
        <begin position="2"/>
        <end position="71"/>
    </location>
</feature>
<keyword evidence="6" id="KW-0539">Nucleus</keyword>
<sequence>MMERSLACLLNELGFENIEKSAFHQLLDVAYKLLRQLIMNIKTMMELQSRTEPCPSDVSMAITLMNVTVNSLRQTLQNPIKHRPKSPEKVSEPPQTKLFRVNHSEMSTLSTTKYRPSHVPDYLPDYPDPHTFMASETFADLRKDYTRARQTLAEQRRALQRSLVKFKTQTSETIPLIKNENESFLLIRSKPCPLPYLYALMPHDLLETSDLIVNNEQLTQQQQRKLSISEAPPRTHRLESN</sequence>
<dbReference type="Pfam" id="PF10406">
    <property type="entry name" value="TAF8_C"/>
    <property type="match status" value="1"/>
</dbReference>
<evidence type="ECO:0000313" key="11">
    <source>
        <dbReference type="EMBL" id="CAF3638883.1"/>
    </source>
</evidence>
<evidence type="ECO:0000313" key="9">
    <source>
        <dbReference type="EMBL" id="CAF0851246.1"/>
    </source>
</evidence>
<comment type="subcellular location">
    <subcellularLocation>
        <location evidence="1">Nucleus</location>
    </subcellularLocation>
</comment>
<dbReference type="CDD" id="cd08049">
    <property type="entry name" value="TAF8"/>
    <property type="match status" value="1"/>
</dbReference>
<dbReference type="InterPro" id="IPR037818">
    <property type="entry name" value="TAF8"/>
</dbReference>
<dbReference type="GO" id="GO:0005669">
    <property type="term" value="C:transcription factor TFIID complex"/>
    <property type="evidence" value="ECO:0007669"/>
    <property type="project" value="InterPro"/>
</dbReference>
<dbReference type="Gene3D" id="1.10.20.10">
    <property type="entry name" value="Histone, subunit A"/>
    <property type="match status" value="1"/>
</dbReference>
<feature type="domain" description="Transcription factor TFIID subunit 8 C-terminal" evidence="8">
    <location>
        <begin position="118"/>
        <end position="166"/>
    </location>
</feature>
<evidence type="ECO:0000256" key="1">
    <source>
        <dbReference type="ARBA" id="ARBA00004123"/>
    </source>
</evidence>
<keyword evidence="4" id="KW-0805">Transcription regulation</keyword>
<evidence type="ECO:0000259" key="7">
    <source>
        <dbReference type="Pfam" id="PF07524"/>
    </source>
</evidence>
<dbReference type="Proteomes" id="UP000681722">
    <property type="component" value="Unassembled WGS sequence"/>
</dbReference>
<dbReference type="InterPro" id="IPR006565">
    <property type="entry name" value="BTP"/>
</dbReference>
<evidence type="ECO:0000313" key="10">
    <source>
        <dbReference type="EMBL" id="CAF0972060.1"/>
    </source>
</evidence>
<name>A0A813W807_9BILA</name>
<gene>
    <name evidence="9" type="ORF">GPM918_LOCUS6084</name>
    <name evidence="10" type="ORF">OVA965_LOCUS13154</name>
    <name evidence="11" type="ORF">SRO942_LOCUS6084</name>
    <name evidence="12" type="ORF">TMI583_LOCUS13160</name>
</gene>
<dbReference type="EMBL" id="CAJOBC010000919">
    <property type="protein sequence ID" value="CAF3638883.1"/>
    <property type="molecule type" value="Genomic_DNA"/>
</dbReference>
<comment type="similarity">
    <text evidence="2">Belongs to the TAF8 family.</text>
</comment>
<dbReference type="EMBL" id="CAJOBA010005437">
    <property type="protein sequence ID" value="CAF3743482.1"/>
    <property type="molecule type" value="Genomic_DNA"/>
</dbReference>
<evidence type="ECO:0000256" key="5">
    <source>
        <dbReference type="ARBA" id="ARBA00023163"/>
    </source>
</evidence>
<evidence type="ECO:0000256" key="4">
    <source>
        <dbReference type="ARBA" id="ARBA00023015"/>
    </source>
</evidence>
<dbReference type="Proteomes" id="UP000663829">
    <property type="component" value="Unassembled WGS sequence"/>
</dbReference>
<evidence type="ECO:0000256" key="6">
    <source>
        <dbReference type="ARBA" id="ARBA00023242"/>
    </source>
</evidence>
<dbReference type="Pfam" id="PF07524">
    <property type="entry name" value="Bromo_TP"/>
    <property type="match status" value="1"/>
</dbReference>
<dbReference type="GO" id="GO:0006367">
    <property type="term" value="P:transcription initiation at RNA polymerase II promoter"/>
    <property type="evidence" value="ECO:0007669"/>
    <property type="project" value="TreeGrafter"/>
</dbReference>
<reference evidence="9" key="1">
    <citation type="submission" date="2021-02" db="EMBL/GenBank/DDBJ databases">
        <authorList>
            <person name="Nowell W R."/>
        </authorList>
    </citation>
    <scope>NUCLEOTIDE SEQUENCE</scope>
</reference>
<dbReference type="Proteomes" id="UP000677228">
    <property type="component" value="Unassembled WGS sequence"/>
</dbReference>
<dbReference type="EMBL" id="CAJNOK010005428">
    <property type="protein sequence ID" value="CAF0972060.1"/>
    <property type="molecule type" value="Genomic_DNA"/>
</dbReference>
<keyword evidence="5" id="KW-0804">Transcription</keyword>
<evidence type="ECO:0000256" key="2">
    <source>
        <dbReference type="ARBA" id="ARBA00008767"/>
    </source>
</evidence>
<keyword evidence="13" id="KW-1185">Reference proteome</keyword>
<dbReference type="Proteomes" id="UP000682733">
    <property type="component" value="Unassembled WGS sequence"/>
</dbReference>
<dbReference type="InterPro" id="IPR009072">
    <property type="entry name" value="Histone-fold"/>
</dbReference>
<protein>
    <recommendedName>
        <fullName evidence="3">Transcription initiation factor TFIID subunit 8</fullName>
    </recommendedName>
</protein>
<evidence type="ECO:0000259" key="8">
    <source>
        <dbReference type="Pfam" id="PF10406"/>
    </source>
</evidence>
<evidence type="ECO:0000313" key="12">
    <source>
        <dbReference type="EMBL" id="CAF3743482.1"/>
    </source>
</evidence>
<accession>A0A813W807</accession>
<dbReference type="PANTHER" id="PTHR46469:SF1">
    <property type="entry name" value="TRANSCRIPTION INITIATION FACTOR TFIID SUBUNIT 8"/>
    <property type="match status" value="1"/>
</dbReference>
<dbReference type="EMBL" id="CAJNOQ010000919">
    <property type="protein sequence ID" value="CAF0851246.1"/>
    <property type="molecule type" value="Genomic_DNA"/>
</dbReference>
<evidence type="ECO:0000313" key="13">
    <source>
        <dbReference type="Proteomes" id="UP000663829"/>
    </source>
</evidence>
<organism evidence="9 13">
    <name type="scientific">Didymodactylos carnosus</name>
    <dbReference type="NCBI Taxonomy" id="1234261"/>
    <lineage>
        <taxon>Eukaryota</taxon>
        <taxon>Metazoa</taxon>
        <taxon>Spiralia</taxon>
        <taxon>Gnathifera</taxon>
        <taxon>Rotifera</taxon>
        <taxon>Eurotatoria</taxon>
        <taxon>Bdelloidea</taxon>
        <taxon>Philodinida</taxon>
        <taxon>Philodinidae</taxon>
        <taxon>Didymodactylos</taxon>
    </lineage>
</organism>
<evidence type="ECO:0000256" key="3">
    <source>
        <dbReference type="ARBA" id="ARBA00017307"/>
    </source>
</evidence>
<proteinExistence type="inferred from homology"/>
<dbReference type="GO" id="GO:0046982">
    <property type="term" value="F:protein heterodimerization activity"/>
    <property type="evidence" value="ECO:0007669"/>
    <property type="project" value="InterPro"/>
</dbReference>
<comment type="caution">
    <text evidence="9">The sequence shown here is derived from an EMBL/GenBank/DDBJ whole genome shotgun (WGS) entry which is preliminary data.</text>
</comment>
<dbReference type="OrthoDB" id="2193813at2759"/>